<protein>
    <submittedName>
        <fullName evidence="1">Uncharacterized protein</fullName>
    </submittedName>
</protein>
<dbReference type="AlphaFoldDB" id="A0AAV4PKE2"/>
<evidence type="ECO:0000313" key="1">
    <source>
        <dbReference type="EMBL" id="GIX97852.1"/>
    </source>
</evidence>
<accession>A0AAV4PKE2</accession>
<organism evidence="1 2">
    <name type="scientific">Caerostris extrusa</name>
    <name type="common">Bark spider</name>
    <name type="synonym">Caerostris bankana</name>
    <dbReference type="NCBI Taxonomy" id="172846"/>
    <lineage>
        <taxon>Eukaryota</taxon>
        <taxon>Metazoa</taxon>
        <taxon>Ecdysozoa</taxon>
        <taxon>Arthropoda</taxon>
        <taxon>Chelicerata</taxon>
        <taxon>Arachnida</taxon>
        <taxon>Araneae</taxon>
        <taxon>Araneomorphae</taxon>
        <taxon>Entelegynae</taxon>
        <taxon>Araneoidea</taxon>
        <taxon>Araneidae</taxon>
        <taxon>Caerostris</taxon>
    </lineage>
</organism>
<reference evidence="1 2" key="1">
    <citation type="submission" date="2021-06" db="EMBL/GenBank/DDBJ databases">
        <title>Caerostris extrusa draft genome.</title>
        <authorList>
            <person name="Kono N."/>
            <person name="Arakawa K."/>
        </authorList>
    </citation>
    <scope>NUCLEOTIDE SEQUENCE [LARGE SCALE GENOMIC DNA]</scope>
</reference>
<feature type="non-terminal residue" evidence="1">
    <location>
        <position position="1"/>
    </location>
</feature>
<proteinExistence type="predicted"/>
<keyword evidence="2" id="KW-1185">Reference proteome</keyword>
<dbReference type="Proteomes" id="UP001054945">
    <property type="component" value="Unassembled WGS sequence"/>
</dbReference>
<sequence length="112" mass="12760">VPVWKINLITPAGQSDYNSDLTIEAWQSRLPFPKHGLCKTSPKIRTSALSAPIFPWGHDSGGKGDQKSDDEKLCARVNAMYLLTKRLFQLKEQKFGFYLECTVHFNLSLRFD</sequence>
<gene>
    <name evidence="1" type="ORF">CEXT_680501</name>
</gene>
<evidence type="ECO:0000313" key="2">
    <source>
        <dbReference type="Proteomes" id="UP001054945"/>
    </source>
</evidence>
<dbReference type="EMBL" id="BPLR01004827">
    <property type="protein sequence ID" value="GIX97852.1"/>
    <property type="molecule type" value="Genomic_DNA"/>
</dbReference>
<comment type="caution">
    <text evidence="1">The sequence shown here is derived from an EMBL/GenBank/DDBJ whole genome shotgun (WGS) entry which is preliminary data.</text>
</comment>
<name>A0AAV4PKE2_CAEEX</name>